<dbReference type="Proteomes" id="UP001321760">
    <property type="component" value="Unassembled WGS sequence"/>
</dbReference>
<protein>
    <recommendedName>
        <fullName evidence="2">HPt domain-containing protein</fullName>
    </recommendedName>
</protein>
<gene>
    <name evidence="3" type="ORF">QBC34DRAFT_406255</name>
</gene>
<dbReference type="GO" id="GO:0005737">
    <property type="term" value="C:cytoplasm"/>
    <property type="evidence" value="ECO:0007669"/>
    <property type="project" value="TreeGrafter"/>
</dbReference>
<evidence type="ECO:0000259" key="2">
    <source>
        <dbReference type="PROSITE" id="PS50894"/>
    </source>
</evidence>
<name>A0AAV9GK10_9PEZI</name>
<dbReference type="InterPro" id="IPR008207">
    <property type="entry name" value="Sig_transdc_His_kin_Hpt_dom"/>
</dbReference>
<keyword evidence="1" id="KW-0597">Phosphoprotein</keyword>
<keyword evidence="4" id="KW-1185">Reference proteome</keyword>
<sequence>MDLLYKGDHIDREMFSQILEMDDDESHEFSKSLVVDYFEQFDRTADNIEEALRSRDAARLAELGHLLLAPSETLGLRKVAESCRVIKQCAEMEASERNEATWTQLKKVVVEMKDEAWKVQGRFALLYPGVPAVRVS</sequence>
<dbReference type="GO" id="GO:0009927">
    <property type="term" value="F:histidine phosphotransfer kinase activity"/>
    <property type="evidence" value="ECO:0007669"/>
    <property type="project" value="InterPro"/>
</dbReference>
<dbReference type="AlphaFoldDB" id="A0AAV9GK10"/>
<reference evidence="3" key="1">
    <citation type="journal article" date="2023" name="Mol. Phylogenet. Evol.">
        <title>Genome-scale phylogeny and comparative genomics of the fungal order Sordariales.</title>
        <authorList>
            <person name="Hensen N."/>
            <person name="Bonometti L."/>
            <person name="Westerberg I."/>
            <person name="Brannstrom I.O."/>
            <person name="Guillou S."/>
            <person name="Cros-Aarteil S."/>
            <person name="Calhoun S."/>
            <person name="Haridas S."/>
            <person name="Kuo A."/>
            <person name="Mondo S."/>
            <person name="Pangilinan J."/>
            <person name="Riley R."/>
            <person name="LaButti K."/>
            <person name="Andreopoulos B."/>
            <person name="Lipzen A."/>
            <person name="Chen C."/>
            <person name="Yan M."/>
            <person name="Daum C."/>
            <person name="Ng V."/>
            <person name="Clum A."/>
            <person name="Steindorff A."/>
            <person name="Ohm R.A."/>
            <person name="Martin F."/>
            <person name="Silar P."/>
            <person name="Natvig D.O."/>
            <person name="Lalanne C."/>
            <person name="Gautier V."/>
            <person name="Ament-Velasquez S.L."/>
            <person name="Kruys A."/>
            <person name="Hutchinson M.I."/>
            <person name="Powell A.J."/>
            <person name="Barry K."/>
            <person name="Miller A.N."/>
            <person name="Grigoriev I.V."/>
            <person name="Debuchy R."/>
            <person name="Gladieux P."/>
            <person name="Hiltunen Thoren M."/>
            <person name="Johannesson H."/>
        </authorList>
    </citation>
    <scope>NUCLEOTIDE SEQUENCE</scope>
    <source>
        <strain evidence="3">PSN243</strain>
    </source>
</reference>
<dbReference type="Gene3D" id="1.20.120.160">
    <property type="entry name" value="HPT domain"/>
    <property type="match status" value="1"/>
</dbReference>
<dbReference type="InterPro" id="IPR045871">
    <property type="entry name" value="AHP1-5/YPD1"/>
</dbReference>
<feature type="domain" description="HPt" evidence="2">
    <location>
        <begin position="26"/>
        <end position="123"/>
    </location>
</feature>
<dbReference type="InterPro" id="IPR036641">
    <property type="entry name" value="HPT_dom_sf"/>
</dbReference>
<proteinExistence type="predicted"/>
<evidence type="ECO:0000256" key="1">
    <source>
        <dbReference type="PROSITE-ProRule" id="PRU00110"/>
    </source>
</evidence>
<comment type="caution">
    <text evidence="3">The sequence shown here is derived from an EMBL/GenBank/DDBJ whole genome shotgun (WGS) entry which is preliminary data.</text>
</comment>
<dbReference type="GO" id="GO:0000160">
    <property type="term" value="P:phosphorelay signal transduction system"/>
    <property type="evidence" value="ECO:0007669"/>
    <property type="project" value="InterPro"/>
</dbReference>
<feature type="modified residue" description="Phosphohistidine" evidence="1">
    <location>
        <position position="65"/>
    </location>
</feature>
<dbReference type="GO" id="GO:0005634">
    <property type="term" value="C:nucleus"/>
    <property type="evidence" value="ECO:0007669"/>
    <property type="project" value="TreeGrafter"/>
</dbReference>
<dbReference type="EMBL" id="MU865940">
    <property type="protein sequence ID" value="KAK4448855.1"/>
    <property type="molecule type" value="Genomic_DNA"/>
</dbReference>
<dbReference type="PANTHER" id="PTHR28242">
    <property type="entry name" value="PHOSPHORELAY INTERMEDIATE PROTEIN YPD1"/>
    <property type="match status" value="1"/>
</dbReference>
<reference evidence="3" key="2">
    <citation type="submission" date="2023-05" db="EMBL/GenBank/DDBJ databases">
        <authorList>
            <consortium name="Lawrence Berkeley National Laboratory"/>
            <person name="Steindorff A."/>
            <person name="Hensen N."/>
            <person name="Bonometti L."/>
            <person name="Westerberg I."/>
            <person name="Brannstrom I.O."/>
            <person name="Guillou S."/>
            <person name="Cros-Aarteil S."/>
            <person name="Calhoun S."/>
            <person name="Haridas S."/>
            <person name="Kuo A."/>
            <person name="Mondo S."/>
            <person name="Pangilinan J."/>
            <person name="Riley R."/>
            <person name="Labutti K."/>
            <person name="Andreopoulos B."/>
            <person name="Lipzen A."/>
            <person name="Chen C."/>
            <person name="Yanf M."/>
            <person name="Daum C."/>
            <person name="Ng V."/>
            <person name="Clum A."/>
            <person name="Ohm R."/>
            <person name="Martin F."/>
            <person name="Silar P."/>
            <person name="Natvig D."/>
            <person name="Lalanne C."/>
            <person name="Gautier V."/>
            <person name="Ament-Velasquez S.L."/>
            <person name="Kruys A."/>
            <person name="Hutchinson M.I."/>
            <person name="Powell A.J."/>
            <person name="Barry K."/>
            <person name="Miller A.N."/>
            <person name="Grigoriev I.V."/>
            <person name="Debuchy R."/>
            <person name="Gladieux P."/>
            <person name="Thoren M.H."/>
            <person name="Johannesson H."/>
        </authorList>
    </citation>
    <scope>NUCLEOTIDE SEQUENCE</scope>
    <source>
        <strain evidence="3">PSN243</strain>
    </source>
</reference>
<evidence type="ECO:0000313" key="3">
    <source>
        <dbReference type="EMBL" id="KAK4448855.1"/>
    </source>
</evidence>
<dbReference type="PROSITE" id="PS50894">
    <property type="entry name" value="HPT"/>
    <property type="match status" value="1"/>
</dbReference>
<dbReference type="GO" id="GO:0043424">
    <property type="term" value="F:protein histidine kinase binding"/>
    <property type="evidence" value="ECO:0007669"/>
    <property type="project" value="InterPro"/>
</dbReference>
<evidence type="ECO:0000313" key="4">
    <source>
        <dbReference type="Proteomes" id="UP001321760"/>
    </source>
</evidence>
<dbReference type="PANTHER" id="PTHR28242:SF52">
    <property type="entry name" value="PHOSPHORELAY INTERMEDIATE PROTEIN YPD1"/>
    <property type="match status" value="1"/>
</dbReference>
<organism evidence="3 4">
    <name type="scientific">Podospora aff. communis PSN243</name>
    <dbReference type="NCBI Taxonomy" id="3040156"/>
    <lineage>
        <taxon>Eukaryota</taxon>
        <taxon>Fungi</taxon>
        <taxon>Dikarya</taxon>
        <taxon>Ascomycota</taxon>
        <taxon>Pezizomycotina</taxon>
        <taxon>Sordariomycetes</taxon>
        <taxon>Sordariomycetidae</taxon>
        <taxon>Sordariales</taxon>
        <taxon>Podosporaceae</taxon>
        <taxon>Podospora</taxon>
    </lineage>
</organism>
<accession>A0AAV9GK10</accession>
<dbReference type="SUPFAM" id="SSF47226">
    <property type="entry name" value="Histidine-containing phosphotransfer domain, HPT domain"/>
    <property type="match status" value="1"/>
</dbReference>